<name>A0AAN7R0N3_TRANT</name>
<organism evidence="10 11">
    <name type="scientific">Trapa natans</name>
    <name type="common">Water chestnut</name>
    <dbReference type="NCBI Taxonomy" id="22666"/>
    <lineage>
        <taxon>Eukaryota</taxon>
        <taxon>Viridiplantae</taxon>
        <taxon>Streptophyta</taxon>
        <taxon>Embryophyta</taxon>
        <taxon>Tracheophyta</taxon>
        <taxon>Spermatophyta</taxon>
        <taxon>Magnoliopsida</taxon>
        <taxon>eudicotyledons</taxon>
        <taxon>Gunneridae</taxon>
        <taxon>Pentapetalae</taxon>
        <taxon>rosids</taxon>
        <taxon>malvids</taxon>
        <taxon>Myrtales</taxon>
        <taxon>Lythraceae</taxon>
        <taxon>Trapa</taxon>
    </lineage>
</organism>
<keyword evidence="11" id="KW-1185">Reference proteome</keyword>
<dbReference type="PROSITE" id="PS51032">
    <property type="entry name" value="AP2_ERF"/>
    <property type="match status" value="1"/>
</dbReference>
<dbReference type="PANTHER" id="PTHR31140">
    <property type="entry name" value="B3 DOMAIN-CONTAINING TRANSCRIPTION FACTOR ABI3"/>
    <property type="match status" value="1"/>
</dbReference>
<dbReference type="PANTHER" id="PTHR31140:SF1">
    <property type="entry name" value="AP2_ERF AND B3 DOMAIN-CONTAINING TRANSCRIPTION REPRESSOR RAV2"/>
    <property type="match status" value="1"/>
</dbReference>
<sequence length="302" mass="34708">MQQIKISDEGNYETLQKLRLRNRRSGSKYKGVVPQPKGRWGAQIYVNGQRYWLGTYRDQDEAAKAYDIAALSFRGRDFVALNFQKGHNKEVDDQEQADTVAEFLQSHPKEGIVDMLRAQTYHEELQQMMMKQKHGHGQDQPPGQAQAQAPRRILFQKLLTPSDVGKQNRLVIPKRHAEKYFPMKKHITVTAEAKPTNNSSGSRAKVRPEKAVICQEVDGGGRWWRFRLAYWNRSRSYAITRGWSRFLKEKNLKAGDKVSFEQSTGYDGRLYIHYYKPTARVQESPPAAPAIVRLFGKDIALG</sequence>
<dbReference type="InterPro" id="IPR016177">
    <property type="entry name" value="DNA-bd_dom_sf"/>
</dbReference>
<evidence type="ECO:0000313" key="10">
    <source>
        <dbReference type="EMBL" id="KAK4787429.1"/>
    </source>
</evidence>
<keyword evidence="6" id="KW-0804">Transcription</keyword>
<dbReference type="FunFam" id="3.30.730.10:FF:000008">
    <property type="entry name" value="AP2 domain-containing protein RAP2.8"/>
    <property type="match status" value="1"/>
</dbReference>
<dbReference type="InterPro" id="IPR015300">
    <property type="entry name" value="DNA-bd_pseudobarrel_sf"/>
</dbReference>
<comment type="similarity">
    <text evidence="2">Belongs to the AP2/ERF transcription factor family. RAV subfamily.</text>
</comment>
<comment type="caution">
    <text evidence="10">The sequence shown here is derived from an EMBL/GenBank/DDBJ whole genome shotgun (WGS) entry which is preliminary data.</text>
</comment>
<dbReference type="AlphaFoldDB" id="A0AAN7R0N3"/>
<dbReference type="CDD" id="cd00018">
    <property type="entry name" value="AP2"/>
    <property type="match status" value="1"/>
</dbReference>
<evidence type="ECO:0000259" key="8">
    <source>
        <dbReference type="PROSITE" id="PS50863"/>
    </source>
</evidence>
<reference evidence="10 11" key="1">
    <citation type="journal article" date="2023" name="Hortic Res">
        <title>Pangenome of water caltrop reveals structural variations and asymmetric subgenome divergence after allopolyploidization.</title>
        <authorList>
            <person name="Zhang X."/>
            <person name="Chen Y."/>
            <person name="Wang L."/>
            <person name="Yuan Y."/>
            <person name="Fang M."/>
            <person name="Shi L."/>
            <person name="Lu R."/>
            <person name="Comes H.P."/>
            <person name="Ma Y."/>
            <person name="Chen Y."/>
            <person name="Huang G."/>
            <person name="Zhou Y."/>
            <person name="Zheng Z."/>
            <person name="Qiu Y."/>
        </authorList>
    </citation>
    <scope>NUCLEOTIDE SEQUENCE [LARGE SCALE GENOMIC DNA]</scope>
    <source>
        <strain evidence="10">F231</strain>
    </source>
</reference>
<keyword evidence="7" id="KW-0539">Nucleus</keyword>
<dbReference type="GO" id="GO:0003677">
    <property type="term" value="F:DNA binding"/>
    <property type="evidence" value="ECO:0007669"/>
    <property type="project" value="UniProtKB-KW"/>
</dbReference>
<dbReference type="Pfam" id="PF00847">
    <property type="entry name" value="AP2"/>
    <property type="match status" value="1"/>
</dbReference>
<dbReference type="Gene3D" id="3.30.730.10">
    <property type="entry name" value="AP2/ERF domain"/>
    <property type="match status" value="1"/>
</dbReference>
<accession>A0AAN7R0N3</accession>
<dbReference type="SUPFAM" id="SSF54171">
    <property type="entry name" value="DNA-binding domain"/>
    <property type="match status" value="1"/>
</dbReference>
<dbReference type="Gene3D" id="2.40.330.10">
    <property type="entry name" value="DNA-binding pseudobarrel domain"/>
    <property type="match status" value="1"/>
</dbReference>
<feature type="domain" description="AP2/ERF" evidence="9">
    <location>
        <begin position="28"/>
        <end position="84"/>
    </location>
</feature>
<dbReference type="PROSITE" id="PS50863">
    <property type="entry name" value="B3"/>
    <property type="match status" value="1"/>
</dbReference>
<dbReference type="SUPFAM" id="SSF101936">
    <property type="entry name" value="DNA-binding pseudobarrel domain"/>
    <property type="match status" value="1"/>
</dbReference>
<dbReference type="InterPro" id="IPR001471">
    <property type="entry name" value="AP2/ERF_dom"/>
</dbReference>
<evidence type="ECO:0000259" key="9">
    <source>
        <dbReference type="PROSITE" id="PS51032"/>
    </source>
</evidence>
<dbReference type="SMART" id="SM01019">
    <property type="entry name" value="B3"/>
    <property type="match status" value="1"/>
</dbReference>
<gene>
    <name evidence="10" type="ORF">SAY86_011262</name>
</gene>
<dbReference type="CDD" id="cd10017">
    <property type="entry name" value="B3_DNA"/>
    <property type="match status" value="1"/>
</dbReference>
<evidence type="ECO:0000313" key="11">
    <source>
        <dbReference type="Proteomes" id="UP001346149"/>
    </source>
</evidence>
<dbReference type="GO" id="GO:0003700">
    <property type="term" value="F:DNA-binding transcription factor activity"/>
    <property type="evidence" value="ECO:0007669"/>
    <property type="project" value="InterPro"/>
</dbReference>
<evidence type="ECO:0000256" key="1">
    <source>
        <dbReference type="ARBA" id="ARBA00004123"/>
    </source>
</evidence>
<dbReference type="InterPro" id="IPR044800">
    <property type="entry name" value="LEC2-like"/>
</dbReference>
<evidence type="ECO:0000256" key="5">
    <source>
        <dbReference type="ARBA" id="ARBA00023125"/>
    </source>
</evidence>
<dbReference type="EMBL" id="JAXQNO010000012">
    <property type="protein sequence ID" value="KAK4787429.1"/>
    <property type="molecule type" value="Genomic_DNA"/>
</dbReference>
<dbReference type="GO" id="GO:0009873">
    <property type="term" value="P:ethylene-activated signaling pathway"/>
    <property type="evidence" value="ECO:0007669"/>
    <property type="project" value="UniProtKB-KW"/>
</dbReference>
<evidence type="ECO:0000256" key="6">
    <source>
        <dbReference type="ARBA" id="ARBA00023163"/>
    </source>
</evidence>
<dbReference type="InterPro" id="IPR036955">
    <property type="entry name" value="AP2/ERF_dom_sf"/>
</dbReference>
<evidence type="ECO:0000256" key="7">
    <source>
        <dbReference type="ARBA" id="ARBA00023242"/>
    </source>
</evidence>
<keyword evidence="5" id="KW-0238">DNA-binding</keyword>
<dbReference type="Pfam" id="PF02362">
    <property type="entry name" value="B3"/>
    <property type="match status" value="1"/>
</dbReference>
<evidence type="ECO:0000256" key="4">
    <source>
        <dbReference type="ARBA" id="ARBA00023015"/>
    </source>
</evidence>
<feature type="domain" description="TF-B3" evidence="8">
    <location>
        <begin position="155"/>
        <end position="278"/>
    </location>
</feature>
<dbReference type="SMART" id="SM00380">
    <property type="entry name" value="AP2"/>
    <property type="match status" value="1"/>
</dbReference>
<evidence type="ECO:0000256" key="2">
    <source>
        <dbReference type="ARBA" id="ARBA00009089"/>
    </source>
</evidence>
<comment type="subcellular location">
    <subcellularLocation>
        <location evidence="1">Nucleus</location>
    </subcellularLocation>
</comment>
<keyword evidence="4" id="KW-0805">Transcription regulation</keyword>
<protein>
    <submittedName>
        <fullName evidence="10">Uncharacterized protein</fullName>
    </submittedName>
</protein>
<keyword evidence="3" id="KW-0936">Ethylene signaling pathway</keyword>
<dbReference type="InterPro" id="IPR003340">
    <property type="entry name" value="B3_DNA-bd"/>
</dbReference>
<evidence type="ECO:0000256" key="3">
    <source>
        <dbReference type="ARBA" id="ARBA00022745"/>
    </source>
</evidence>
<proteinExistence type="inferred from homology"/>
<dbReference type="GO" id="GO:0005634">
    <property type="term" value="C:nucleus"/>
    <property type="evidence" value="ECO:0007669"/>
    <property type="project" value="UniProtKB-SubCell"/>
</dbReference>
<dbReference type="Proteomes" id="UP001346149">
    <property type="component" value="Unassembled WGS sequence"/>
</dbReference>